<evidence type="ECO:0000313" key="2">
    <source>
        <dbReference type="EMBL" id="MBD3107718.1"/>
    </source>
</evidence>
<proteinExistence type="predicted"/>
<feature type="transmembrane region" description="Helical" evidence="1">
    <location>
        <begin position="150"/>
        <end position="170"/>
    </location>
</feature>
<protein>
    <submittedName>
        <fullName evidence="2">AbrB family transcriptional regulator</fullName>
    </submittedName>
</protein>
<comment type="caution">
    <text evidence="2">The sequence shown here is derived from an EMBL/GenBank/DDBJ whole genome shotgun (WGS) entry which is preliminary data.</text>
</comment>
<feature type="transmembrane region" description="Helical" evidence="1">
    <location>
        <begin position="9"/>
        <end position="41"/>
    </location>
</feature>
<keyword evidence="3" id="KW-1185">Reference proteome</keyword>
<dbReference type="NCBIfam" id="TIGR03082">
    <property type="entry name" value="Gneg_AbrB_dup"/>
    <property type="match status" value="2"/>
</dbReference>
<feature type="transmembrane region" description="Helical" evidence="1">
    <location>
        <begin position="190"/>
        <end position="208"/>
    </location>
</feature>
<dbReference type="RefSeq" id="WP_190997264.1">
    <property type="nucleotide sequence ID" value="NZ_JACXSI010000009.1"/>
</dbReference>
<dbReference type="GO" id="GO:0010468">
    <property type="term" value="P:regulation of gene expression"/>
    <property type="evidence" value="ECO:0007669"/>
    <property type="project" value="InterPro"/>
</dbReference>
<dbReference type="PANTHER" id="PTHR38457:SF1">
    <property type="entry name" value="REGULATOR ABRB-RELATED"/>
    <property type="match status" value="1"/>
</dbReference>
<feature type="transmembrane region" description="Helical" evidence="1">
    <location>
        <begin position="242"/>
        <end position="264"/>
    </location>
</feature>
<keyword evidence="1" id="KW-1133">Transmembrane helix</keyword>
<sequence length="361" mass="39165">MKSFINSFFFIFVSGIGGLLLSLTGFSMGWVIGTLITAASLSYVRPKWVKNSLSLKGIPKYWLNIGMYLLGIEIGLQINLAVITAFKEHFFIIFFTLLLSIIFSLLTGFLLWRTTSLSMMTSFISTTPGGLSVMGGIADDVGANTAVVSIVQTIRVFMVVCTIPLLLSFTDVHNISLFSSLAATQGENGSFLWLVIFMIIGIGGYFFGKLIRIPAPWLVGTMIGIAITQAVGSSIVNHDLNVWWPPILFIFAQIFIGASIGSRIRKEMFIGVKRVIALSSLTTIAFISAMMLCSFVVSKLTNITFTTAALAFAPGGIAEMSTAALLYGADSTFVVAVQVIRVILVCTILPQLYKILNKKLA</sequence>
<feature type="transmembrane region" description="Helical" evidence="1">
    <location>
        <begin position="276"/>
        <end position="297"/>
    </location>
</feature>
<feature type="transmembrane region" description="Helical" evidence="1">
    <location>
        <begin position="61"/>
        <end position="83"/>
    </location>
</feature>
<dbReference type="InterPro" id="IPR017516">
    <property type="entry name" value="AbrB_dup"/>
</dbReference>
<dbReference type="PANTHER" id="PTHR38457">
    <property type="entry name" value="REGULATOR ABRB-RELATED"/>
    <property type="match status" value="1"/>
</dbReference>
<name>A0A927CTT4_9BACI</name>
<dbReference type="Pfam" id="PF05145">
    <property type="entry name" value="AbrB"/>
    <property type="match status" value="1"/>
</dbReference>
<dbReference type="AlphaFoldDB" id="A0A927CTT4"/>
<feature type="transmembrane region" description="Helical" evidence="1">
    <location>
        <begin position="333"/>
        <end position="353"/>
    </location>
</feature>
<dbReference type="PIRSF" id="PIRSF038991">
    <property type="entry name" value="Protein_AbrB"/>
    <property type="match status" value="1"/>
</dbReference>
<accession>A0A927CTT4</accession>
<evidence type="ECO:0000256" key="1">
    <source>
        <dbReference type="SAM" id="Phobius"/>
    </source>
</evidence>
<keyword evidence="1" id="KW-0812">Transmembrane</keyword>
<dbReference type="EMBL" id="JACXSI010000009">
    <property type="protein sequence ID" value="MBD3107718.1"/>
    <property type="molecule type" value="Genomic_DNA"/>
</dbReference>
<evidence type="ECO:0000313" key="3">
    <source>
        <dbReference type="Proteomes" id="UP000602076"/>
    </source>
</evidence>
<reference evidence="2" key="1">
    <citation type="submission" date="2020-09" db="EMBL/GenBank/DDBJ databases">
        <title>Bacillus faecalis sp. nov., a moderately halophilic bacterium isolated from cow faeces.</title>
        <authorList>
            <person name="Jiang L."/>
            <person name="Lee J."/>
        </authorList>
    </citation>
    <scope>NUCLEOTIDE SEQUENCE</scope>
    <source>
        <strain evidence="2">AGMB 02131</strain>
    </source>
</reference>
<organism evidence="2 3">
    <name type="scientific">Peribacillus faecalis</name>
    <dbReference type="NCBI Taxonomy" id="2772559"/>
    <lineage>
        <taxon>Bacteria</taxon>
        <taxon>Bacillati</taxon>
        <taxon>Bacillota</taxon>
        <taxon>Bacilli</taxon>
        <taxon>Bacillales</taxon>
        <taxon>Bacillaceae</taxon>
        <taxon>Peribacillus</taxon>
    </lineage>
</organism>
<dbReference type="GO" id="GO:0016020">
    <property type="term" value="C:membrane"/>
    <property type="evidence" value="ECO:0007669"/>
    <property type="project" value="InterPro"/>
</dbReference>
<feature type="transmembrane region" description="Helical" evidence="1">
    <location>
        <begin position="118"/>
        <end position="138"/>
    </location>
</feature>
<gene>
    <name evidence="2" type="ORF">IEO70_05000</name>
</gene>
<keyword evidence="1" id="KW-0472">Membrane</keyword>
<dbReference type="Proteomes" id="UP000602076">
    <property type="component" value="Unassembled WGS sequence"/>
</dbReference>
<feature type="transmembrane region" description="Helical" evidence="1">
    <location>
        <begin position="90"/>
        <end position="112"/>
    </location>
</feature>
<feature type="transmembrane region" description="Helical" evidence="1">
    <location>
        <begin position="215"/>
        <end position="236"/>
    </location>
</feature>
<dbReference type="InterPro" id="IPR007820">
    <property type="entry name" value="AbrB_fam"/>
</dbReference>